<dbReference type="Proteomes" id="UP000464495">
    <property type="component" value="Chromosome"/>
</dbReference>
<name>A0A6P1SWB5_9RHOB</name>
<dbReference type="PANTHER" id="PTHR48106">
    <property type="entry name" value="QUINONE OXIDOREDUCTASE PIG3-RELATED"/>
    <property type="match status" value="1"/>
</dbReference>
<evidence type="ECO:0000259" key="3">
    <source>
        <dbReference type="SMART" id="SM00829"/>
    </source>
</evidence>
<dbReference type="CDD" id="cd05276">
    <property type="entry name" value="p53_inducible_oxidoreductase"/>
    <property type="match status" value="1"/>
</dbReference>
<protein>
    <submittedName>
        <fullName evidence="4">Zinc-binding dehydrogenase</fullName>
    </submittedName>
</protein>
<dbReference type="GO" id="GO:0016651">
    <property type="term" value="F:oxidoreductase activity, acting on NAD(P)H"/>
    <property type="evidence" value="ECO:0007669"/>
    <property type="project" value="TreeGrafter"/>
</dbReference>
<accession>A0A6P1SWB5</accession>
<reference evidence="4 5" key="1">
    <citation type="submission" date="2019-12" db="EMBL/GenBank/DDBJ databases">
        <title>Complete genome sequence of Algicella marina strain 9Alg 56(T) isolated from the red alga Tichocarpus crinitus.</title>
        <authorList>
            <person name="Kim S.-G."/>
            <person name="Nedashkovskaya O.I."/>
        </authorList>
    </citation>
    <scope>NUCLEOTIDE SEQUENCE [LARGE SCALE GENOMIC DNA]</scope>
    <source>
        <strain evidence="4 5">9Alg 56</strain>
    </source>
</reference>
<dbReference type="InterPro" id="IPR036291">
    <property type="entry name" value="NAD(P)-bd_dom_sf"/>
</dbReference>
<dbReference type="RefSeq" id="WP_161860356.1">
    <property type="nucleotide sequence ID" value="NZ_CP046620.1"/>
</dbReference>
<dbReference type="Pfam" id="PF00107">
    <property type="entry name" value="ADH_zinc_N"/>
    <property type="match status" value="1"/>
</dbReference>
<dbReference type="InterPro" id="IPR020843">
    <property type="entry name" value="ER"/>
</dbReference>
<dbReference type="AlphaFoldDB" id="A0A6P1SWB5"/>
<dbReference type="PANTHER" id="PTHR48106:SF8">
    <property type="entry name" value="OS02G0805600 PROTEIN"/>
    <property type="match status" value="1"/>
</dbReference>
<dbReference type="Pfam" id="PF08240">
    <property type="entry name" value="ADH_N"/>
    <property type="match status" value="1"/>
</dbReference>
<evidence type="ECO:0000256" key="2">
    <source>
        <dbReference type="ARBA" id="ARBA00023002"/>
    </source>
</evidence>
<proteinExistence type="predicted"/>
<dbReference type="KEGG" id="amaq:GO499_00605"/>
<evidence type="ECO:0000313" key="4">
    <source>
        <dbReference type="EMBL" id="QHQ33781.1"/>
    </source>
</evidence>
<dbReference type="InterPro" id="IPR013149">
    <property type="entry name" value="ADH-like_C"/>
</dbReference>
<keyword evidence="5" id="KW-1185">Reference proteome</keyword>
<feature type="domain" description="Enoyl reductase (ER)" evidence="3">
    <location>
        <begin position="16"/>
        <end position="327"/>
    </location>
</feature>
<keyword evidence="2" id="KW-0560">Oxidoreductase</keyword>
<dbReference type="NCBIfam" id="TIGR02824">
    <property type="entry name" value="quinone_pig3"/>
    <property type="match status" value="1"/>
</dbReference>
<keyword evidence="1" id="KW-0521">NADP</keyword>
<evidence type="ECO:0000256" key="1">
    <source>
        <dbReference type="ARBA" id="ARBA00022857"/>
    </source>
</evidence>
<gene>
    <name evidence="4" type="ORF">GO499_00605</name>
</gene>
<dbReference type="GO" id="GO:0070402">
    <property type="term" value="F:NADPH binding"/>
    <property type="evidence" value="ECO:0007669"/>
    <property type="project" value="TreeGrafter"/>
</dbReference>
<dbReference type="SUPFAM" id="SSF51735">
    <property type="entry name" value="NAD(P)-binding Rossmann-fold domains"/>
    <property type="match status" value="1"/>
</dbReference>
<dbReference type="EMBL" id="CP046620">
    <property type="protein sequence ID" value="QHQ33781.1"/>
    <property type="molecule type" value="Genomic_DNA"/>
</dbReference>
<dbReference type="Gene3D" id="3.40.50.720">
    <property type="entry name" value="NAD(P)-binding Rossmann-like Domain"/>
    <property type="match status" value="1"/>
</dbReference>
<dbReference type="InterPro" id="IPR014189">
    <property type="entry name" value="Quinone_OxRdtase_PIG3"/>
</dbReference>
<dbReference type="InterPro" id="IPR011032">
    <property type="entry name" value="GroES-like_sf"/>
</dbReference>
<dbReference type="SMART" id="SM00829">
    <property type="entry name" value="PKS_ER"/>
    <property type="match status" value="1"/>
</dbReference>
<dbReference type="SUPFAM" id="SSF50129">
    <property type="entry name" value="GroES-like"/>
    <property type="match status" value="1"/>
</dbReference>
<dbReference type="Gene3D" id="3.90.180.10">
    <property type="entry name" value="Medium-chain alcohol dehydrogenases, catalytic domain"/>
    <property type="match status" value="1"/>
</dbReference>
<organism evidence="4 5">
    <name type="scientific">Algicella marina</name>
    <dbReference type="NCBI Taxonomy" id="2683284"/>
    <lineage>
        <taxon>Bacteria</taxon>
        <taxon>Pseudomonadati</taxon>
        <taxon>Pseudomonadota</taxon>
        <taxon>Alphaproteobacteria</taxon>
        <taxon>Rhodobacterales</taxon>
        <taxon>Paracoccaceae</taxon>
        <taxon>Algicella</taxon>
    </lineage>
</organism>
<evidence type="ECO:0000313" key="5">
    <source>
        <dbReference type="Proteomes" id="UP000464495"/>
    </source>
</evidence>
<dbReference type="InterPro" id="IPR013154">
    <property type="entry name" value="ADH-like_N"/>
</dbReference>
<sequence length="329" mass="34290">MTLPDTMRVIEISEAGGPEVLKPATRAVPRPSAGEVLIKLEAAGVNRPDALQRAGAYDPPPGASDLPGLEGAGHVAAVGEGVSGVAEGDAVCGLFPGGGYAEYVVCPAAHVLPIPKGLSMVEGAALCETFFTVWSTVFERGGLKAGERFLVHGGSSGIGTTAIQLAAARGARVFATAGSEEKCAACLELGAEMAVNYREADYVSVLKDAVKGVDLSLNMVGGDYIPRDVRLLAPDGRLVMIAFLQGPKVELNFAQVMVKRLTVTGATLRPQSDVAKGHMAEALRREVWPLLDDGRIKPVMDQTFPLEDAAAAHARMEASAHIGKIVLTL</sequence>